<dbReference type="EMBL" id="NSLI01000004">
    <property type="protein sequence ID" value="PAX07298.1"/>
    <property type="molecule type" value="Genomic_DNA"/>
</dbReference>
<feature type="region of interest" description="Disordered" evidence="8">
    <location>
        <begin position="418"/>
        <end position="443"/>
    </location>
</feature>
<dbReference type="Pfam" id="PF00999">
    <property type="entry name" value="Na_H_Exchanger"/>
    <property type="match status" value="1"/>
</dbReference>
<protein>
    <submittedName>
        <fullName evidence="11">Cation transporter</fullName>
    </submittedName>
</protein>
<dbReference type="AlphaFoldDB" id="A0A2A2SDI2"/>
<feature type="transmembrane region" description="Helical" evidence="9">
    <location>
        <begin position="15"/>
        <end position="32"/>
    </location>
</feature>
<evidence type="ECO:0000256" key="6">
    <source>
        <dbReference type="ARBA" id="ARBA00023065"/>
    </source>
</evidence>
<feature type="transmembrane region" description="Helical" evidence="9">
    <location>
        <begin position="301"/>
        <end position="321"/>
    </location>
</feature>
<sequence>MPDLADIFKWPPDPYILFLTGAGFLIALVAWLPLALKKLPLSLPIVCIGIGVGLFATGEMPVNPLPWNHQVFVEKFTEFVVLVALMGAGLKIDRRFSWRKWGITWRLLGPTMLLTIAAITWAGVALLGLPLPLAILLGGALAPTDPVLASDVQVGPPKTGEEDEVRFGLTSEAGLNDGLAFPFVNLAVLLAAFYTEGKPWVAEFVLHSVLWEIGAAVALGYLVGRAFGWVTFHIPAETKLAQTGDGVIAVAATLISYGLCETAQSYGFLGVFVTAMSIRASHRSHEFHREMHDFTEQIERITTMVGLLLFGGALVSGLLVPLTLADWVVAILVLLVIRPVAGLIGLASFRADWREKLTLSFFGIRGVGSFYYIAYGLNHMAVEGRERLWAIVGLIVLLSILMHGLTVTPVMRWIDRSQGRDPDADEEAADDEKEDTSAQPQAA</sequence>
<evidence type="ECO:0000256" key="3">
    <source>
        <dbReference type="ARBA" id="ARBA00022449"/>
    </source>
</evidence>
<keyword evidence="2" id="KW-0813">Transport</keyword>
<comment type="subcellular location">
    <subcellularLocation>
        <location evidence="1">Cell membrane</location>
        <topology evidence="1">Multi-pass membrane protein</topology>
    </subcellularLocation>
</comment>
<feature type="transmembrane region" description="Helical" evidence="9">
    <location>
        <begin position="204"/>
        <end position="223"/>
    </location>
</feature>
<evidence type="ECO:0000256" key="9">
    <source>
        <dbReference type="SAM" id="Phobius"/>
    </source>
</evidence>
<feature type="transmembrane region" description="Helical" evidence="9">
    <location>
        <begin position="179"/>
        <end position="197"/>
    </location>
</feature>
<feature type="transmembrane region" description="Helical" evidence="9">
    <location>
        <begin position="113"/>
        <end position="137"/>
    </location>
</feature>
<keyword evidence="4 9" id="KW-0812">Transmembrane</keyword>
<proteinExistence type="predicted"/>
<feature type="transmembrane region" description="Helical" evidence="9">
    <location>
        <begin position="327"/>
        <end position="347"/>
    </location>
</feature>
<dbReference type="RefSeq" id="WP_095999121.1">
    <property type="nucleotide sequence ID" value="NZ_NSLI01000004.1"/>
</dbReference>
<comment type="caution">
    <text evidence="11">The sequence shown here is derived from an EMBL/GenBank/DDBJ whole genome shotgun (WGS) entry which is preliminary data.</text>
</comment>
<keyword evidence="3" id="KW-0050">Antiport</keyword>
<gene>
    <name evidence="11" type="ORF">CKY28_14865</name>
</gene>
<feature type="domain" description="Cation/H+ exchanger transmembrane" evidence="10">
    <location>
        <begin position="25"/>
        <end position="413"/>
    </location>
</feature>
<evidence type="ECO:0000256" key="4">
    <source>
        <dbReference type="ARBA" id="ARBA00022692"/>
    </source>
</evidence>
<evidence type="ECO:0000313" key="12">
    <source>
        <dbReference type="Proteomes" id="UP000218151"/>
    </source>
</evidence>
<feature type="compositionally biased region" description="Acidic residues" evidence="8">
    <location>
        <begin position="423"/>
        <end position="434"/>
    </location>
</feature>
<evidence type="ECO:0000259" key="10">
    <source>
        <dbReference type="Pfam" id="PF00999"/>
    </source>
</evidence>
<evidence type="ECO:0000256" key="2">
    <source>
        <dbReference type="ARBA" id="ARBA00022448"/>
    </source>
</evidence>
<keyword evidence="7 9" id="KW-0472">Membrane</keyword>
<feature type="transmembrane region" description="Helical" evidence="9">
    <location>
        <begin position="39"/>
        <end position="56"/>
    </location>
</feature>
<organism evidence="11 12">
    <name type="scientific">Sphingomonas lenta</name>
    <dbReference type="NCBI Taxonomy" id="1141887"/>
    <lineage>
        <taxon>Bacteria</taxon>
        <taxon>Pseudomonadati</taxon>
        <taxon>Pseudomonadota</taxon>
        <taxon>Alphaproteobacteria</taxon>
        <taxon>Sphingomonadales</taxon>
        <taxon>Sphingomonadaceae</taxon>
        <taxon>Sphingomonas</taxon>
    </lineage>
</organism>
<keyword evidence="6" id="KW-0406">Ion transport</keyword>
<dbReference type="InterPro" id="IPR006153">
    <property type="entry name" value="Cation/H_exchanger_TM"/>
</dbReference>
<dbReference type="Proteomes" id="UP000218151">
    <property type="component" value="Unassembled WGS sequence"/>
</dbReference>
<evidence type="ECO:0000313" key="11">
    <source>
        <dbReference type="EMBL" id="PAX07298.1"/>
    </source>
</evidence>
<evidence type="ECO:0000256" key="7">
    <source>
        <dbReference type="ARBA" id="ARBA00023136"/>
    </source>
</evidence>
<feature type="transmembrane region" description="Helical" evidence="9">
    <location>
        <begin position="389"/>
        <end position="410"/>
    </location>
</feature>
<evidence type="ECO:0000256" key="1">
    <source>
        <dbReference type="ARBA" id="ARBA00004651"/>
    </source>
</evidence>
<accession>A0A2A2SDI2</accession>
<dbReference type="OrthoDB" id="9810860at2"/>
<feature type="transmembrane region" description="Helical" evidence="9">
    <location>
        <begin position="359"/>
        <end position="377"/>
    </location>
</feature>
<dbReference type="GO" id="GO:0015297">
    <property type="term" value="F:antiporter activity"/>
    <property type="evidence" value="ECO:0007669"/>
    <property type="project" value="UniProtKB-KW"/>
</dbReference>
<name>A0A2A2SDI2_9SPHN</name>
<evidence type="ECO:0000256" key="8">
    <source>
        <dbReference type="SAM" id="MobiDB-lite"/>
    </source>
</evidence>
<dbReference type="PANTHER" id="PTHR32507:SF8">
    <property type="entry name" value="CNH1P"/>
    <property type="match status" value="1"/>
</dbReference>
<reference evidence="12" key="1">
    <citation type="submission" date="2017-09" db="EMBL/GenBank/DDBJ databases">
        <authorList>
            <person name="Feng G."/>
            <person name="Zhu H."/>
        </authorList>
    </citation>
    <scope>NUCLEOTIDE SEQUENCE [LARGE SCALE GENOMIC DNA]</scope>
    <source>
        <strain evidence="12">1PNM-20</strain>
    </source>
</reference>
<dbReference type="GO" id="GO:1902600">
    <property type="term" value="P:proton transmembrane transport"/>
    <property type="evidence" value="ECO:0007669"/>
    <property type="project" value="InterPro"/>
</dbReference>
<feature type="transmembrane region" description="Helical" evidence="9">
    <location>
        <begin position="76"/>
        <end position="92"/>
    </location>
</feature>
<keyword evidence="12" id="KW-1185">Reference proteome</keyword>
<dbReference type="PANTHER" id="PTHR32507">
    <property type="entry name" value="NA(+)/H(+) ANTIPORTER 1"/>
    <property type="match status" value="1"/>
</dbReference>
<evidence type="ECO:0000256" key="5">
    <source>
        <dbReference type="ARBA" id="ARBA00022989"/>
    </source>
</evidence>
<dbReference type="GO" id="GO:0005886">
    <property type="term" value="C:plasma membrane"/>
    <property type="evidence" value="ECO:0007669"/>
    <property type="project" value="UniProtKB-SubCell"/>
</dbReference>
<keyword evidence="5 9" id="KW-1133">Transmembrane helix</keyword>